<keyword evidence="2" id="KW-1133">Transmembrane helix</keyword>
<organism evidence="3 4">
    <name type="scientific">Isoptericola luteus</name>
    <dbReference type="NCBI Taxonomy" id="2879484"/>
    <lineage>
        <taxon>Bacteria</taxon>
        <taxon>Bacillati</taxon>
        <taxon>Actinomycetota</taxon>
        <taxon>Actinomycetes</taxon>
        <taxon>Micrococcales</taxon>
        <taxon>Promicromonosporaceae</taxon>
        <taxon>Isoptericola</taxon>
    </lineage>
</organism>
<dbReference type="InterPro" id="IPR025101">
    <property type="entry name" value="DUF4012"/>
</dbReference>
<sequence length="617" mass="64799">MTHPGWGEKWAEAPVPVAGTVTRPPDAPPPPRPRLSVRGRAVRKRRVRVGTWVIAALALVLVLTMARVATDALRARDSLAQAADRISALTPAAVAGQTDRVDTILAALQDDTAAAVGATSGPHWWLAERMPFLGSTAEAVTTLAEVSDSLARGPLEDLVSVTGAVNPATLTPRDGRVDLAPLRAAAPAVVDADRDLEIAQQTVAGIDDTLLPQVDGAVASVAAKLGELRSTTATAARAAQLVPAMLGADGERRYLVLVQTNAEPRTLGGIPGSYIQLRADDGEVTIEDQRAASSLGRFDEPVLPLDDAESALFGDKLARFGQNVTMTPDFPRAAELAREMWRLRTGVTVDGVLSMDPVALAAVLAGSDPLTVPGGRELQGDDLSEFLLHDVYLQHPDPSEQDAVFAAVAQSAFERVMRGAAGTSALMDALAGSAREGRVMLWSATPEEQALLDGTVLDGALRGVRGEDTPVVGVYTQMTRAAKMGWYLESDVDVDVVADRPDGSHELAVTVSFTNTATPHEVRGLPAYVTGMDEGQAGELRMNALVYAPAGGKVVSAYDAAGNVGLFPQMHHHLVVGARTLSLSPGETNSVTYVMITGKHQSGDVALRATPGARAQR</sequence>
<comment type="caution">
    <text evidence="3">The sequence shown here is derived from an EMBL/GenBank/DDBJ whole genome shotgun (WGS) entry which is preliminary data.</text>
</comment>
<evidence type="ECO:0000313" key="4">
    <source>
        <dbReference type="Proteomes" id="UP001319870"/>
    </source>
</evidence>
<evidence type="ECO:0000256" key="1">
    <source>
        <dbReference type="SAM" id="MobiDB-lite"/>
    </source>
</evidence>
<keyword evidence="4" id="KW-1185">Reference proteome</keyword>
<dbReference type="Pfam" id="PF13196">
    <property type="entry name" value="DUF4012"/>
    <property type="match status" value="1"/>
</dbReference>
<keyword evidence="2" id="KW-0812">Transmembrane</keyword>
<name>A0ABS7ZDK7_9MICO</name>
<evidence type="ECO:0000313" key="3">
    <source>
        <dbReference type="EMBL" id="MCA5893008.1"/>
    </source>
</evidence>
<keyword evidence="2" id="KW-0472">Membrane</keyword>
<feature type="region of interest" description="Disordered" evidence="1">
    <location>
        <begin position="1"/>
        <end position="36"/>
    </location>
</feature>
<dbReference type="EMBL" id="JAIXCQ010000003">
    <property type="protein sequence ID" value="MCA5893008.1"/>
    <property type="molecule type" value="Genomic_DNA"/>
</dbReference>
<gene>
    <name evidence="3" type="ORF">LEP48_06520</name>
</gene>
<dbReference type="Proteomes" id="UP001319870">
    <property type="component" value="Unassembled WGS sequence"/>
</dbReference>
<protein>
    <submittedName>
        <fullName evidence="3">DUF4012 domain-containing protein</fullName>
    </submittedName>
</protein>
<dbReference type="RefSeq" id="WP_225564762.1">
    <property type="nucleotide sequence ID" value="NZ_JAIXCQ010000003.1"/>
</dbReference>
<feature type="transmembrane region" description="Helical" evidence="2">
    <location>
        <begin position="49"/>
        <end position="69"/>
    </location>
</feature>
<accession>A0ABS7ZDK7</accession>
<proteinExistence type="predicted"/>
<reference evidence="3 4" key="1">
    <citation type="submission" date="2021-09" db="EMBL/GenBank/DDBJ databases">
        <title>Isoptericola luteus sp. nov., a novel bacterium isolated from Harbin, the capital city of Heilongjiang province.</title>
        <authorList>
            <person name="Li J."/>
        </authorList>
    </citation>
    <scope>NUCLEOTIDE SEQUENCE [LARGE SCALE GENOMIC DNA]</scope>
    <source>
        <strain evidence="3 4">NEAU-Y5</strain>
    </source>
</reference>
<evidence type="ECO:0000256" key="2">
    <source>
        <dbReference type="SAM" id="Phobius"/>
    </source>
</evidence>